<accession>A0A448ZVB6</accession>
<name>A0A448ZVB6_METOS</name>
<dbReference type="EMBL" id="LR214940">
    <property type="protein sequence ID" value="VEU55215.1"/>
    <property type="molecule type" value="Genomic_DNA"/>
</dbReference>
<dbReference type="KEGG" id="mob:NCTC10112_00102"/>
<sequence length="272" mass="30595">MAETAAQKKLIVRELLHPKVNKVVPILSELGKNDKPLAYANLVVLLKTAIKRYENEKNLIFLFYAQNKLIGSLSIAKAHTIVNSLEAKKVAPETVNIRFLVDNKLLDMFQDSTGLVTKAVNQQIATQTLDDLADKVKILLINNSKKPKELTKNDFKISIENFNGQVIIENVLESNDELDIYYYLKQGENKSQVFLKHVTGILNKNLAFSEAQLASARISEILQSTGFEATQSIKISTIKYKVPKWLYAILAATWVVLLFTIIILILSIARII</sequence>
<organism evidence="2 3">
    <name type="scientific">Metamycoplasma orale</name>
    <name type="common">Mycoplasma orale</name>
    <dbReference type="NCBI Taxonomy" id="2121"/>
    <lineage>
        <taxon>Bacteria</taxon>
        <taxon>Bacillati</taxon>
        <taxon>Mycoplasmatota</taxon>
        <taxon>Mycoplasmoidales</taxon>
        <taxon>Metamycoplasmataceae</taxon>
        <taxon>Metamycoplasma</taxon>
    </lineage>
</organism>
<evidence type="ECO:0000313" key="2">
    <source>
        <dbReference type="EMBL" id="VEU55215.1"/>
    </source>
</evidence>
<dbReference type="Proteomes" id="UP000290482">
    <property type="component" value="Chromosome"/>
</dbReference>
<gene>
    <name evidence="2" type="ORF">NCTC10112_00102</name>
</gene>
<dbReference type="RefSeq" id="WP_022935869.1">
    <property type="nucleotide sequence ID" value="NZ_LR214940.1"/>
</dbReference>
<keyword evidence="3" id="KW-1185">Reference proteome</keyword>
<proteinExistence type="predicted"/>
<keyword evidence="1" id="KW-1133">Transmembrane helix</keyword>
<protein>
    <submittedName>
        <fullName evidence="2">Uncharacterized protein</fullName>
    </submittedName>
</protein>
<keyword evidence="1" id="KW-0812">Transmembrane</keyword>
<evidence type="ECO:0000313" key="3">
    <source>
        <dbReference type="Proteomes" id="UP000290482"/>
    </source>
</evidence>
<feature type="transmembrane region" description="Helical" evidence="1">
    <location>
        <begin position="245"/>
        <end position="269"/>
    </location>
</feature>
<keyword evidence="1" id="KW-0472">Membrane</keyword>
<dbReference type="OrthoDB" id="403293at2"/>
<dbReference type="AlphaFoldDB" id="A0A448ZVB6"/>
<evidence type="ECO:0000256" key="1">
    <source>
        <dbReference type="SAM" id="Phobius"/>
    </source>
</evidence>
<reference evidence="2 3" key="1">
    <citation type="submission" date="2019-01" db="EMBL/GenBank/DDBJ databases">
        <authorList>
            <consortium name="Pathogen Informatics"/>
        </authorList>
    </citation>
    <scope>NUCLEOTIDE SEQUENCE [LARGE SCALE GENOMIC DNA]</scope>
    <source>
        <strain evidence="2 3">NCTC10112</strain>
    </source>
</reference>